<evidence type="ECO:0000313" key="3">
    <source>
        <dbReference type="EMBL" id="MBA5762538.1"/>
    </source>
</evidence>
<proteinExistence type="predicted"/>
<sequence length="404" mass="46178">MEGDVNSKYKIMKFGFATLFVLLPMAFVFKYLIWPPKPDIKNFDWTQASLQKDWSSTSPEQLGFSPNILIELHSKLSSNRSKKVHSLLLVRHGQLAFEQYYPVPAENDRTPLPNYYPPNADTYHQMRSVTKSIVSTLIGQMLYQKQLLDVDTPIYPFFEDYGVVVSEEKRAITIQHALNFNSGINWNEWGAVPSDAMNMWLSQDPYRYVLSKGSIYPPGEKHVYQGAMSVLMGGVIEKVSGVSLREYADLNLFQPLGITHFDWFVHEVTGDHLGSSGLYLRSRDLAKLGQLYLNKGVWDGQRLFAKSWAEDSLKPSGQFWDNKAIQYGNNWWFPRITVNNKALIIAGMRGSGGQEMFILPEYDLVFVMTSGAYITQDEDYPFELLVNYILPSIGIKNAKYIARE</sequence>
<keyword evidence="4" id="KW-1185">Reference proteome</keyword>
<dbReference type="Gene3D" id="3.40.710.10">
    <property type="entry name" value="DD-peptidase/beta-lactamase superfamily"/>
    <property type="match status" value="1"/>
</dbReference>
<feature type="domain" description="Beta-lactamase-related" evidence="2">
    <location>
        <begin position="86"/>
        <end position="370"/>
    </location>
</feature>
<dbReference type="PANTHER" id="PTHR43283">
    <property type="entry name" value="BETA-LACTAMASE-RELATED"/>
    <property type="match status" value="1"/>
</dbReference>
<dbReference type="InterPro" id="IPR001466">
    <property type="entry name" value="Beta-lactam-related"/>
</dbReference>
<dbReference type="AlphaFoldDB" id="A0A7W2FQS7"/>
<dbReference type="SUPFAM" id="SSF56601">
    <property type="entry name" value="beta-lactamase/transpeptidase-like"/>
    <property type="match status" value="1"/>
</dbReference>
<comment type="caution">
    <text evidence="3">The sequence shown here is derived from an EMBL/GenBank/DDBJ whole genome shotgun (WGS) entry which is preliminary data.</text>
</comment>
<dbReference type="InterPro" id="IPR050789">
    <property type="entry name" value="Diverse_Enzym_Activities"/>
</dbReference>
<accession>A0A7W2FQS7</accession>
<reference evidence="3 4" key="1">
    <citation type="submission" date="2020-07" db="EMBL/GenBank/DDBJ databases">
        <title>Vibrio marinisediminis sp. nov., isolated from marine sediment.</title>
        <authorList>
            <person name="Ji X."/>
        </authorList>
    </citation>
    <scope>NUCLEOTIDE SEQUENCE [LARGE SCALE GENOMIC DNA]</scope>
    <source>
        <strain evidence="3 4">404</strain>
    </source>
</reference>
<evidence type="ECO:0000259" key="2">
    <source>
        <dbReference type="Pfam" id="PF00144"/>
    </source>
</evidence>
<evidence type="ECO:0000256" key="1">
    <source>
        <dbReference type="SAM" id="Phobius"/>
    </source>
</evidence>
<dbReference type="PANTHER" id="PTHR43283:SF7">
    <property type="entry name" value="BETA-LACTAMASE-RELATED DOMAIN-CONTAINING PROTEIN"/>
    <property type="match status" value="1"/>
</dbReference>
<dbReference type="Pfam" id="PF00144">
    <property type="entry name" value="Beta-lactamase"/>
    <property type="match status" value="1"/>
</dbReference>
<keyword evidence="3" id="KW-0378">Hydrolase</keyword>
<dbReference type="EMBL" id="JACFYF010000004">
    <property type="protein sequence ID" value="MBA5762538.1"/>
    <property type="molecule type" value="Genomic_DNA"/>
</dbReference>
<organism evidence="3 4">
    <name type="scientific">Vibrio marinisediminis</name>
    <dbReference type="NCBI Taxonomy" id="2758441"/>
    <lineage>
        <taxon>Bacteria</taxon>
        <taxon>Pseudomonadati</taxon>
        <taxon>Pseudomonadota</taxon>
        <taxon>Gammaproteobacteria</taxon>
        <taxon>Vibrionales</taxon>
        <taxon>Vibrionaceae</taxon>
        <taxon>Vibrio</taxon>
    </lineage>
</organism>
<dbReference type="RefSeq" id="WP_182108571.1">
    <property type="nucleotide sequence ID" value="NZ_JACFYF010000004.1"/>
</dbReference>
<evidence type="ECO:0000313" key="4">
    <source>
        <dbReference type="Proteomes" id="UP000571701"/>
    </source>
</evidence>
<keyword evidence="1" id="KW-0812">Transmembrane</keyword>
<keyword evidence="1" id="KW-1133">Transmembrane helix</keyword>
<dbReference type="InterPro" id="IPR012338">
    <property type="entry name" value="Beta-lactam/transpept-like"/>
</dbReference>
<dbReference type="GO" id="GO:0016787">
    <property type="term" value="F:hydrolase activity"/>
    <property type="evidence" value="ECO:0007669"/>
    <property type="project" value="UniProtKB-KW"/>
</dbReference>
<gene>
    <name evidence="3" type="ORF">H2O73_09300</name>
</gene>
<keyword evidence="1" id="KW-0472">Membrane</keyword>
<protein>
    <submittedName>
        <fullName evidence="3">Serine hydrolase</fullName>
    </submittedName>
</protein>
<name>A0A7W2FQS7_9VIBR</name>
<dbReference type="Proteomes" id="UP000571701">
    <property type="component" value="Unassembled WGS sequence"/>
</dbReference>
<feature type="transmembrane region" description="Helical" evidence="1">
    <location>
        <begin position="12"/>
        <end position="34"/>
    </location>
</feature>